<evidence type="ECO:0000256" key="6">
    <source>
        <dbReference type="ARBA" id="ARBA00023136"/>
    </source>
</evidence>
<evidence type="ECO:0000256" key="2">
    <source>
        <dbReference type="ARBA" id="ARBA00022692"/>
    </source>
</evidence>
<protein>
    <submittedName>
        <fullName evidence="9">ABC transporter ATP-binding protein</fullName>
    </submittedName>
</protein>
<reference evidence="9 10" key="1">
    <citation type="journal article" date="2020" name="Biotechnol. Biofuels">
        <title>New insights from the biogas microbiome by comprehensive genome-resolved metagenomics of nearly 1600 species originating from multiple anaerobic digesters.</title>
        <authorList>
            <person name="Campanaro S."/>
            <person name="Treu L."/>
            <person name="Rodriguez-R L.M."/>
            <person name="Kovalovszki A."/>
            <person name="Ziels R.M."/>
            <person name="Maus I."/>
            <person name="Zhu X."/>
            <person name="Kougias P.G."/>
            <person name="Basile A."/>
            <person name="Luo G."/>
            <person name="Schluter A."/>
            <person name="Konstantinidis K.T."/>
            <person name="Angelidaki I."/>
        </authorList>
    </citation>
    <scope>NUCLEOTIDE SEQUENCE [LARGE SCALE GENOMIC DNA]</scope>
    <source>
        <strain evidence="9">AS19jrsBPTG_9</strain>
    </source>
</reference>
<evidence type="ECO:0000256" key="3">
    <source>
        <dbReference type="ARBA" id="ARBA00022741"/>
    </source>
</evidence>
<keyword evidence="6 7" id="KW-0472">Membrane</keyword>
<dbReference type="EMBL" id="JAAZIL010000083">
    <property type="protein sequence ID" value="NLZ24735.1"/>
    <property type="molecule type" value="Genomic_DNA"/>
</dbReference>
<comment type="caution">
    <text evidence="9">The sequence shown here is derived from an EMBL/GenBank/DDBJ whole genome shotgun (WGS) entry which is preliminary data.</text>
</comment>
<keyword evidence="3" id="KW-0547">Nucleotide-binding</keyword>
<dbReference type="SMART" id="SM00382">
    <property type="entry name" value="AAA"/>
    <property type="match status" value="1"/>
</dbReference>
<dbReference type="InterPro" id="IPR027417">
    <property type="entry name" value="P-loop_NTPase"/>
</dbReference>
<proteinExistence type="predicted"/>
<dbReference type="InterPro" id="IPR036640">
    <property type="entry name" value="ABC1_TM_sf"/>
</dbReference>
<dbReference type="Pfam" id="PF00005">
    <property type="entry name" value="ABC_tran"/>
    <property type="match status" value="1"/>
</dbReference>
<dbReference type="Gene3D" id="1.20.1560.10">
    <property type="entry name" value="ABC transporter type 1, transmembrane domain"/>
    <property type="match status" value="1"/>
</dbReference>
<keyword evidence="2 7" id="KW-0812">Transmembrane</keyword>
<feature type="domain" description="ABC transporter" evidence="8">
    <location>
        <begin position="358"/>
        <end position="599"/>
    </location>
</feature>
<dbReference type="AlphaFoldDB" id="A0A847VE95"/>
<feature type="transmembrane region" description="Helical" evidence="7">
    <location>
        <begin position="27"/>
        <end position="47"/>
    </location>
</feature>
<evidence type="ECO:0000256" key="4">
    <source>
        <dbReference type="ARBA" id="ARBA00022840"/>
    </source>
</evidence>
<dbReference type="GO" id="GO:0016887">
    <property type="term" value="F:ATP hydrolysis activity"/>
    <property type="evidence" value="ECO:0007669"/>
    <property type="project" value="InterPro"/>
</dbReference>
<dbReference type="InterPro" id="IPR003593">
    <property type="entry name" value="AAA+_ATPase"/>
</dbReference>
<dbReference type="GO" id="GO:0005886">
    <property type="term" value="C:plasma membrane"/>
    <property type="evidence" value="ECO:0007669"/>
    <property type="project" value="UniProtKB-SubCell"/>
</dbReference>
<dbReference type="CDD" id="cd03228">
    <property type="entry name" value="ABCC_MRP_Like"/>
    <property type="match status" value="1"/>
</dbReference>
<name>A0A847VE95_9BACT</name>
<evidence type="ECO:0000256" key="7">
    <source>
        <dbReference type="SAM" id="Phobius"/>
    </source>
</evidence>
<dbReference type="PROSITE" id="PS50893">
    <property type="entry name" value="ABC_TRANSPORTER_2"/>
    <property type="match status" value="1"/>
</dbReference>
<dbReference type="SUPFAM" id="SSF90123">
    <property type="entry name" value="ABC transporter transmembrane region"/>
    <property type="match status" value="1"/>
</dbReference>
<dbReference type="Proteomes" id="UP000564033">
    <property type="component" value="Unassembled WGS sequence"/>
</dbReference>
<sequence>MKGIIQEKIDTLIETVKFFYGRYTKDVLIRDILFVVVTASEMIGINVAGKFLDATVLVIREFDSFNLGQYIATDSFFYLCISLLLMLFVLIGDKIRIHFSTNLSEKVWRDTNVEMISKVSTTNLQDMEKPELLNLIEFIPNYSINNLLLSYDSFSTIMYQLARGVTAFFILYSYLGWSVLLLSLFVLPEVILSHINRSKIQKYDDKQMGELKLSNYIFYTLSMDIRNFSELRVANSYDFLREKFIYSKDRYIKGLFERRKHFRMDQIFGSVIGEFFKYMYIIYLVAYSVVNRITIGIFSALFNYITVIYSSFFHVLNTVGLLSSYLAYTSKYFDFVNYRGFGDERHGYAKLPKGTPEIEFLKLDFAYPDEPEKKVLEDITFKIKPGERVSFFGADSTGKSSLVKVLTGLYEITSGDYLVGGYSVKELDRGELKRKITVTFQNFVNYSFSIRENITLTSNRKKINKELYNRVLRICEIDKFMNKEGITDTFVLGKHLDGKELSTGYWQRLAIARMLYRNREVFILDEPFTFIDSPSRERMIKEIFKFAGPSKTVILISRDTDVLKNFDRIYVFSDGFIVENGSWKELIKKRGRFYREIKGKN</sequence>
<evidence type="ECO:0000256" key="1">
    <source>
        <dbReference type="ARBA" id="ARBA00004651"/>
    </source>
</evidence>
<feature type="transmembrane region" description="Helical" evidence="7">
    <location>
        <begin position="171"/>
        <end position="192"/>
    </location>
</feature>
<gene>
    <name evidence="9" type="ORF">GX888_03270</name>
</gene>
<dbReference type="Gene3D" id="3.40.50.300">
    <property type="entry name" value="P-loop containing nucleotide triphosphate hydrolases"/>
    <property type="match status" value="1"/>
</dbReference>
<evidence type="ECO:0000313" key="10">
    <source>
        <dbReference type="Proteomes" id="UP000564033"/>
    </source>
</evidence>
<evidence type="ECO:0000256" key="5">
    <source>
        <dbReference type="ARBA" id="ARBA00022989"/>
    </source>
</evidence>
<dbReference type="InterPro" id="IPR039421">
    <property type="entry name" value="Type_1_exporter"/>
</dbReference>
<evidence type="ECO:0000313" key="9">
    <source>
        <dbReference type="EMBL" id="NLZ24735.1"/>
    </source>
</evidence>
<dbReference type="GO" id="GO:0005524">
    <property type="term" value="F:ATP binding"/>
    <property type="evidence" value="ECO:0007669"/>
    <property type="project" value="UniProtKB-KW"/>
</dbReference>
<dbReference type="InterPro" id="IPR003439">
    <property type="entry name" value="ABC_transporter-like_ATP-bd"/>
</dbReference>
<dbReference type="SUPFAM" id="SSF52540">
    <property type="entry name" value="P-loop containing nucleoside triphosphate hydrolases"/>
    <property type="match status" value="1"/>
</dbReference>
<dbReference type="PANTHER" id="PTHR24221">
    <property type="entry name" value="ATP-BINDING CASSETTE SUB-FAMILY B"/>
    <property type="match status" value="1"/>
</dbReference>
<evidence type="ECO:0000259" key="8">
    <source>
        <dbReference type="PROSITE" id="PS50893"/>
    </source>
</evidence>
<feature type="transmembrane region" description="Helical" evidence="7">
    <location>
        <begin position="67"/>
        <end position="91"/>
    </location>
</feature>
<keyword evidence="5 7" id="KW-1133">Transmembrane helix</keyword>
<keyword evidence="4 9" id="KW-0067">ATP-binding</keyword>
<comment type="subcellular location">
    <subcellularLocation>
        <location evidence="1">Cell membrane</location>
        <topology evidence="1">Multi-pass membrane protein</topology>
    </subcellularLocation>
</comment>
<organism evidence="9 10">
    <name type="scientific">Candidatus Dojkabacteria bacterium</name>
    <dbReference type="NCBI Taxonomy" id="2099670"/>
    <lineage>
        <taxon>Bacteria</taxon>
        <taxon>Candidatus Dojkabacteria</taxon>
    </lineage>
</organism>
<dbReference type="GO" id="GO:0034040">
    <property type="term" value="F:ATPase-coupled lipid transmembrane transporter activity"/>
    <property type="evidence" value="ECO:0007669"/>
    <property type="project" value="TreeGrafter"/>
</dbReference>
<accession>A0A847VE95</accession>
<dbReference type="PANTHER" id="PTHR24221:SF654">
    <property type="entry name" value="ATP-BINDING CASSETTE SUB-FAMILY B MEMBER 6"/>
    <property type="match status" value="1"/>
</dbReference>